<proteinExistence type="predicted"/>
<accession>A0A1M7TDI2</accession>
<reference evidence="1 2" key="1">
    <citation type="submission" date="2016-12" db="EMBL/GenBank/DDBJ databases">
        <authorList>
            <person name="Song W.-J."/>
            <person name="Kurnit D.M."/>
        </authorList>
    </citation>
    <scope>NUCLEOTIDE SEQUENCE [LARGE SCALE GENOMIC DNA]</scope>
    <source>
        <strain evidence="1 2">DSM 11393</strain>
    </source>
</reference>
<dbReference type="AlphaFoldDB" id="A0A1M7TDI2"/>
<organism evidence="1 2">
    <name type="scientific">Desulfovibrio litoralis DSM 11393</name>
    <dbReference type="NCBI Taxonomy" id="1121455"/>
    <lineage>
        <taxon>Bacteria</taxon>
        <taxon>Pseudomonadati</taxon>
        <taxon>Thermodesulfobacteriota</taxon>
        <taxon>Desulfovibrionia</taxon>
        <taxon>Desulfovibrionales</taxon>
        <taxon>Desulfovibrionaceae</taxon>
        <taxon>Desulfovibrio</taxon>
    </lineage>
</organism>
<evidence type="ECO:0008006" key="3">
    <source>
        <dbReference type="Google" id="ProtNLM"/>
    </source>
</evidence>
<sequence length="56" mass="6352">MERILIGLPEFTIENVVSAKPVVLQVSWMGQAVCPHCGSKQLRIKDSFWRSIKNIP</sequence>
<name>A0A1M7TDI2_9BACT</name>
<keyword evidence="2" id="KW-1185">Reference proteome</keyword>
<gene>
    <name evidence="1" type="ORF">SAMN02745728_01895</name>
</gene>
<feature type="non-terminal residue" evidence="1">
    <location>
        <position position="56"/>
    </location>
</feature>
<evidence type="ECO:0000313" key="2">
    <source>
        <dbReference type="Proteomes" id="UP000186469"/>
    </source>
</evidence>
<dbReference type="Proteomes" id="UP000186469">
    <property type="component" value="Unassembled WGS sequence"/>
</dbReference>
<dbReference type="EMBL" id="FRDI01000010">
    <property type="protein sequence ID" value="SHN68809.1"/>
    <property type="molecule type" value="Genomic_DNA"/>
</dbReference>
<evidence type="ECO:0000313" key="1">
    <source>
        <dbReference type="EMBL" id="SHN68809.1"/>
    </source>
</evidence>
<protein>
    <recommendedName>
        <fullName evidence="3">Zinc-finger of transposase IS204/IS1001/IS1096/IS1165</fullName>
    </recommendedName>
</protein>